<dbReference type="EMBL" id="MAHS01000013">
    <property type="protein sequence ID" value="OPB47405.1"/>
    <property type="molecule type" value="Genomic_DNA"/>
</dbReference>
<sequence length="115" mass="13502">MDLKELRYGVSQLIDNRFGVVITIDDRYICSFHENPEQFKKDFSPIPITEEWLFKLGFENCEINIDDLELSILVKTKCLIITSNDEPYGISVDIDFIHQLQNIIYDLTKKELTIK</sequence>
<accession>A0A494J400</accession>
<evidence type="ECO:0000313" key="2">
    <source>
        <dbReference type="EMBL" id="OPB47405.1"/>
    </source>
</evidence>
<gene>
    <name evidence="1" type="ORF">AYC66_18430</name>
    <name evidence="2" type="ORF">BAY09_07060</name>
</gene>
<proteinExistence type="predicted"/>
<name>A0A494J400_9FLAO</name>
<reference evidence="1 3" key="1">
    <citation type="submission" date="2016-02" db="EMBL/GenBank/DDBJ databases">
        <authorList>
            <person name="Nicholson A.C."/>
            <person name="Humrighouse B.W."/>
            <person name="Loparev V."/>
            <person name="Emery B."/>
            <person name="Graziano J."/>
            <person name="McQuiston J.R."/>
        </authorList>
    </citation>
    <scope>NUCLEOTIDE SEQUENCE [LARGE SCALE GENOMIC DNA]</scope>
    <source>
        <strain evidence="1 3">E6809</strain>
    </source>
</reference>
<dbReference type="Proteomes" id="UP000189738">
    <property type="component" value="Chromosome"/>
</dbReference>
<protein>
    <submittedName>
        <fullName evidence="2">Uncharacterized protein</fullName>
    </submittedName>
</protein>
<evidence type="ECO:0000313" key="3">
    <source>
        <dbReference type="Proteomes" id="UP000189738"/>
    </source>
</evidence>
<dbReference type="EMBL" id="CP014339">
    <property type="protein sequence ID" value="AQX52534.1"/>
    <property type="molecule type" value="Genomic_DNA"/>
</dbReference>
<reference evidence="2" key="2">
    <citation type="submission" date="2016-06" db="EMBL/GenBank/DDBJ databases">
        <authorList>
            <person name="Nicholson A.C."/>
        </authorList>
    </citation>
    <scope>NUCLEOTIDE SEQUENCE [LARGE SCALE GENOMIC DNA]</scope>
    <source>
        <strain evidence="2">E6809</strain>
    </source>
</reference>
<evidence type="ECO:0000313" key="1">
    <source>
        <dbReference type="EMBL" id="AQX52534.1"/>
    </source>
</evidence>
<dbReference type="RefSeq" id="WP_078677336.1">
    <property type="nucleotide sequence ID" value="NZ_CP014339.1"/>
</dbReference>
<organism evidence="2">
    <name type="scientific">Elizabethkingia anophelis</name>
    <dbReference type="NCBI Taxonomy" id="1117645"/>
    <lineage>
        <taxon>Bacteria</taxon>
        <taxon>Pseudomonadati</taxon>
        <taxon>Bacteroidota</taxon>
        <taxon>Flavobacteriia</taxon>
        <taxon>Flavobacteriales</taxon>
        <taxon>Weeksellaceae</taxon>
        <taxon>Elizabethkingia</taxon>
    </lineage>
</organism>
<dbReference type="AlphaFoldDB" id="A0A494J400"/>